<evidence type="ECO:0000256" key="1">
    <source>
        <dbReference type="ARBA" id="ARBA00010164"/>
    </source>
</evidence>
<comment type="similarity">
    <text evidence="1">Belongs to the HipA Ser/Thr kinase family.</text>
</comment>
<evidence type="ECO:0000259" key="5">
    <source>
        <dbReference type="Pfam" id="PF13657"/>
    </source>
</evidence>
<reference evidence="6 7" key="1">
    <citation type="submission" date="2020-05" db="EMBL/GenBank/DDBJ databases">
        <title>Genome sequence of Isoptericola sp. JC619 isolated from Chilika lagoon, India.</title>
        <authorList>
            <person name="Kumar D."/>
            <person name="Appam K."/>
            <person name="Gandham S."/>
            <person name="Uppada J."/>
            <person name="Sasikala C."/>
            <person name="Venkata Ramana C."/>
        </authorList>
    </citation>
    <scope>NUCLEOTIDE SEQUENCE [LARGE SCALE GENOMIC DNA]</scope>
    <source>
        <strain evidence="6 7">JC619</strain>
    </source>
</reference>
<feature type="domain" description="HipA N-terminal subdomain 1" evidence="5">
    <location>
        <begin position="7"/>
        <end position="105"/>
    </location>
</feature>
<keyword evidence="3" id="KW-0418">Kinase</keyword>
<dbReference type="GO" id="GO:0004674">
    <property type="term" value="F:protein serine/threonine kinase activity"/>
    <property type="evidence" value="ECO:0007669"/>
    <property type="project" value="TreeGrafter"/>
</dbReference>
<keyword evidence="7" id="KW-1185">Reference proteome</keyword>
<sequence length="419" mass="45848">MARTNHLAVLLEGRHVAELSRTRSGVLRLTYRPEARRPGATPLSLSLPPSETTHVGAPVEQFLAGLVPESTGALRSIARRHRVDPDDILDVLTAIGKDCAGAVQFCREKEIDDTIRRAGRLEECTVGDIEARLDEMDTNEDAAWTMPGEHWSLGGTQQKLALRREADRWFVAHGAEPTTHIVKPGIRRMRAQALVEHVSMRAAQHLGVDVAATEFTSFRSQDAVVVTRFDRRRSASGDVMRLHQEDLCQAMGNPEKYEEYGGPSSHAIVRFLRDASATAAAARRNVDRFVDGLIYNTVVAAPDAHARNYAVLLQGDDVRLAPLFDVATGLAYDMPPGSDRVLSMSIGDSFDADAVDDARWARWAEAANLDASTVLARVATMQEGAPAAFAATLDEIDDVEGHVGELKTRLLPALEARRH</sequence>
<evidence type="ECO:0000313" key="6">
    <source>
        <dbReference type="EMBL" id="NNU27318.1"/>
    </source>
</evidence>
<dbReference type="AlphaFoldDB" id="A0A849K289"/>
<keyword evidence="2" id="KW-0808">Transferase</keyword>
<name>A0A849K289_9MICO</name>
<dbReference type="NCBIfam" id="TIGR03071">
    <property type="entry name" value="couple_hipA"/>
    <property type="match status" value="1"/>
</dbReference>
<comment type="caution">
    <text evidence="6">The sequence shown here is derived from an EMBL/GenBank/DDBJ whole genome shotgun (WGS) entry which is preliminary data.</text>
</comment>
<dbReference type="Gene3D" id="1.10.1070.20">
    <property type="match status" value="1"/>
</dbReference>
<dbReference type="GO" id="GO:0005829">
    <property type="term" value="C:cytosol"/>
    <property type="evidence" value="ECO:0007669"/>
    <property type="project" value="TreeGrafter"/>
</dbReference>
<dbReference type="RefSeq" id="WP_171246825.1">
    <property type="nucleotide sequence ID" value="NZ_JABFAJ010000012.1"/>
</dbReference>
<accession>A0A849K289</accession>
<dbReference type="InterPro" id="IPR012893">
    <property type="entry name" value="HipA-like_C"/>
</dbReference>
<dbReference type="InterPro" id="IPR017508">
    <property type="entry name" value="HipA_N1"/>
</dbReference>
<dbReference type="EMBL" id="JABFAJ010000012">
    <property type="protein sequence ID" value="NNU27318.1"/>
    <property type="molecule type" value="Genomic_DNA"/>
</dbReference>
<organism evidence="6 7">
    <name type="scientific">Isoptericola sediminis</name>
    <dbReference type="NCBI Taxonomy" id="2733572"/>
    <lineage>
        <taxon>Bacteria</taxon>
        <taxon>Bacillati</taxon>
        <taxon>Actinomycetota</taxon>
        <taxon>Actinomycetes</taxon>
        <taxon>Micrococcales</taxon>
        <taxon>Promicromonosporaceae</taxon>
        <taxon>Isoptericola</taxon>
    </lineage>
</organism>
<dbReference type="Pfam" id="PF13657">
    <property type="entry name" value="Couple_hipA"/>
    <property type="match status" value="1"/>
</dbReference>
<dbReference type="PANTHER" id="PTHR37419">
    <property type="entry name" value="SERINE/THREONINE-PROTEIN KINASE TOXIN HIPA"/>
    <property type="match status" value="1"/>
</dbReference>
<evidence type="ECO:0000313" key="7">
    <source>
        <dbReference type="Proteomes" id="UP000557204"/>
    </source>
</evidence>
<gene>
    <name evidence="6" type="ORF">HLI28_07150</name>
</gene>
<dbReference type="Pfam" id="PF07804">
    <property type="entry name" value="HipA_C"/>
    <property type="match status" value="1"/>
</dbReference>
<dbReference type="InterPro" id="IPR052028">
    <property type="entry name" value="HipA_Ser/Thr_kinase"/>
</dbReference>
<evidence type="ECO:0000256" key="2">
    <source>
        <dbReference type="ARBA" id="ARBA00022679"/>
    </source>
</evidence>
<evidence type="ECO:0000256" key="3">
    <source>
        <dbReference type="ARBA" id="ARBA00022777"/>
    </source>
</evidence>
<dbReference type="PANTHER" id="PTHR37419:SF1">
    <property type="entry name" value="SERINE_THREONINE-PROTEIN KINASE TOXIN HIPA"/>
    <property type="match status" value="1"/>
</dbReference>
<evidence type="ECO:0000259" key="4">
    <source>
        <dbReference type="Pfam" id="PF07804"/>
    </source>
</evidence>
<feature type="domain" description="HipA-like C-terminal" evidence="4">
    <location>
        <begin position="151"/>
        <end position="387"/>
    </location>
</feature>
<protein>
    <submittedName>
        <fullName evidence="6">Type II toxin-antitoxin system HipA family toxin</fullName>
    </submittedName>
</protein>
<proteinExistence type="inferred from homology"/>
<dbReference type="Proteomes" id="UP000557204">
    <property type="component" value="Unassembled WGS sequence"/>
</dbReference>